<organism evidence="1 2">
    <name type="scientific">Symmachiella dynata</name>
    <dbReference type="NCBI Taxonomy" id="2527995"/>
    <lineage>
        <taxon>Bacteria</taxon>
        <taxon>Pseudomonadati</taxon>
        <taxon>Planctomycetota</taxon>
        <taxon>Planctomycetia</taxon>
        <taxon>Planctomycetales</taxon>
        <taxon>Planctomycetaceae</taxon>
        <taxon>Symmachiella</taxon>
    </lineage>
</organism>
<gene>
    <name evidence="1" type="ORF">Mal52_27270</name>
</gene>
<dbReference type="RefSeq" id="WP_145376635.1">
    <property type="nucleotide sequence ID" value="NZ_CP036276.1"/>
</dbReference>
<dbReference type="EMBL" id="CP036276">
    <property type="protein sequence ID" value="QDU44249.1"/>
    <property type="molecule type" value="Genomic_DNA"/>
</dbReference>
<dbReference type="KEGG" id="sdyn:Mal52_27270"/>
<accession>A0A517ZP47</accession>
<sequence>MNSRPRPQFQTVDEYIDHVDAAIAAGVEPWPPATITELKAVFDHFPDYARRWLPAPKILVSIGLPADFGRDPKPLSESFQERILATLEVDAEFRAAVSLLLNGGGAK</sequence>
<dbReference type="Proteomes" id="UP000319383">
    <property type="component" value="Chromosome"/>
</dbReference>
<keyword evidence="2" id="KW-1185">Reference proteome</keyword>
<protein>
    <submittedName>
        <fullName evidence="1">Uncharacterized protein</fullName>
    </submittedName>
</protein>
<dbReference type="AlphaFoldDB" id="A0A517ZP47"/>
<name>A0A517ZP47_9PLAN</name>
<evidence type="ECO:0000313" key="2">
    <source>
        <dbReference type="Proteomes" id="UP000319383"/>
    </source>
</evidence>
<proteinExistence type="predicted"/>
<reference evidence="1 2" key="1">
    <citation type="submission" date="2019-02" db="EMBL/GenBank/DDBJ databases">
        <title>Deep-cultivation of Planctomycetes and their phenomic and genomic characterization uncovers novel biology.</title>
        <authorList>
            <person name="Wiegand S."/>
            <person name="Jogler M."/>
            <person name="Boedeker C."/>
            <person name="Pinto D."/>
            <person name="Vollmers J."/>
            <person name="Rivas-Marin E."/>
            <person name="Kohn T."/>
            <person name="Peeters S.H."/>
            <person name="Heuer A."/>
            <person name="Rast P."/>
            <person name="Oberbeckmann S."/>
            <person name="Bunk B."/>
            <person name="Jeske O."/>
            <person name="Meyerdierks A."/>
            <person name="Storesund J.E."/>
            <person name="Kallscheuer N."/>
            <person name="Luecker S."/>
            <person name="Lage O.M."/>
            <person name="Pohl T."/>
            <person name="Merkel B.J."/>
            <person name="Hornburger P."/>
            <person name="Mueller R.-W."/>
            <person name="Bruemmer F."/>
            <person name="Labrenz M."/>
            <person name="Spormann A.M."/>
            <person name="Op den Camp H."/>
            <person name="Overmann J."/>
            <person name="Amann R."/>
            <person name="Jetten M.S.M."/>
            <person name="Mascher T."/>
            <person name="Medema M.H."/>
            <person name="Devos D.P."/>
            <person name="Kaster A.-K."/>
            <person name="Ovreas L."/>
            <person name="Rohde M."/>
            <person name="Galperin M.Y."/>
            <person name="Jogler C."/>
        </authorList>
    </citation>
    <scope>NUCLEOTIDE SEQUENCE [LARGE SCALE GENOMIC DNA]</scope>
    <source>
        <strain evidence="1 2">Mal52</strain>
    </source>
</reference>
<evidence type="ECO:0000313" key="1">
    <source>
        <dbReference type="EMBL" id="QDU44249.1"/>
    </source>
</evidence>